<evidence type="ECO:0000256" key="2">
    <source>
        <dbReference type="SAM" id="Phobius"/>
    </source>
</evidence>
<evidence type="ECO:0000313" key="4">
    <source>
        <dbReference type="EnsemblMetazoa" id="CapteP191792"/>
    </source>
</evidence>
<protein>
    <submittedName>
        <fullName evidence="3 4">Uncharacterized protein</fullName>
    </submittedName>
</protein>
<dbReference type="Proteomes" id="UP000014760">
    <property type="component" value="Unassembled WGS sequence"/>
</dbReference>
<evidence type="ECO:0000313" key="5">
    <source>
        <dbReference type="Proteomes" id="UP000014760"/>
    </source>
</evidence>
<dbReference type="EMBL" id="KB309554">
    <property type="protein sequence ID" value="ELT93956.1"/>
    <property type="molecule type" value="Genomic_DNA"/>
</dbReference>
<keyword evidence="2" id="KW-0812">Transmembrane</keyword>
<dbReference type="HOGENOM" id="CLU_2135867_0_0_1"/>
<accession>R7TR38</accession>
<keyword evidence="2" id="KW-1133">Transmembrane helix</keyword>
<proteinExistence type="predicted"/>
<gene>
    <name evidence="3" type="ORF">CAPTEDRAFT_191792</name>
</gene>
<evidence type="ECO:0000313" key="3">
    <source>
        <dbReference type="EMBL" id="ELT93956.1"/>
    </source>
</evidence>
<feature type="compositionally biased region" description="Low complexity" evidence="1">
    <location>
        <begin position="43"/>
        <end position="60"/>
    </location>
</feature>
<name>R7TR38_CAPTE</name>
<dbReference type="EnsemblMetazoa" id="CapteT191792">
    <property type="protein sequence ID" value="CapteP191792"/>
    <property type="gene ID" value="CapteG191792"/>
</dbReference>
<organism evidence="3">
    <name type="scientific">Capitella teleta</name>
    <name type="common">Polychaete worm</name>
    <dbReference type="NCBI Taxonomy" id="283909"/>
    <lineage>
        <taxon>Eukaryota</taxon>
        <taxon>Metazoa</taxon>
        <taxon>Spiralia</taxon>
        <taxon>Lophotrochozoa</taxon>
        <taxon>Annelida</taxon>
        <taxon>Polychaeta</taxon>
        <taxon>Sedentaria</taxon>
        <taxon>Scolecida</taxon>
        <taxon>Capitellidae</taxon>
        <taxon>Capitella</taxon>
    </lineage>
</organism>
<feature type="region of interest" description="Disordered" evidence="1">
    <location>
        <begin position="36"/>
        <end position="61"/>
    </location>
</feature>
<evidence type="ECO:0000256" key="1">
    <source>
        <dbReference type="SAM" id="MobiDB-lite"/>
    </source>
</evidence>
<dbReference type="AlphaFoldDB" id="R7TR38"/>
<feature type="transmembrane region" description="Helical" evidence="2">
    <location>
        <begin position="12"/>
        <end position="28"/>
    </location>
</feature>
<keyword evidence="5" id="KW-1185">Reference proteome</keyword>
<keyword evidence="2" id="KW-0472">Membrane</keyword>
<reference evidence="3 5" key="2">
    <citation type="journal article" date="2013" name="Nature">
        <title>Insights into bilaterian evolution from three spiralian genomes.</title>
        <authorList>
            <person name="Simakov O."/>
            <person name="Marletaz F."/>
            <person name="Cho S.J."/>
            <person name="Edsinger-Gonzales E."/>
            <person name="Havlak P."/>
            <person name="Hellsten U."/>
            <person name="Kuo D.H."/>
            <person name="Larsson T."/>
            <person name="Lv J."/>
            <person name="Arendt D."/>
            <person name="Savage R."/>
            <person name="Osoegawa K."/>
            <person name="de Jong P."/>
            <person name="Grimwood J."/>
            <person name="Chapman J.A."/>
            <person name="Shapiro H."/>
            <person name="Aerts A."/>
            <person name="Otillar R.P."/>
            <person name="Terry A.Y."/>
            <person name="Boore J.L."/>
            <person name="Grigoriev I.V."/>
            <person name="Lindberg D.R."/>
            <person name="Seaver E.C."/>
            <person name="Weisblat D.A."/>
            <person name="Putnam N.H."/>
            <person name="Rokhsar D.S."/>
        </authorList>
    </citation>
    <scope>NUCLEOTIDE SEQUENCE</scope>
    <source>
        <strain evidence="3 5">I ESC-2004</strain>
    </source>
</reference>
<dbReference type="EMBL" id="AMQN01012496">
    <property type="status" value="NOT_ANNOTATED_CDS"/>
    <property type="molecule type" value="Genomic_DNA"/>
</dbReference>
<reference evidence="4" key="3">
    <citation type="submission" date="2015-06" db="UniProtKB">
        <authorList>
            <consortium name="EnsemblMetazoa"/>
        </authorList>
    </citation>
    <scope>IDENTIFICATION</scope>
</reference>
<sequence>MATIKDSLTKWTVFILCFVSMVAGRIFYDDEISATTTEDNDTTDATTSPAPHSSTTPKTTVGPDDLITTDYIIIGVTCGVFAGIMVGGLAFCMKNKSEEKKKKKEEATGDREL</sequence>
<feature type="transmembrane region" description="Helical" evidence="2">
    <location>
        <begin position="71"/>
        <end position="93"/>
    </location>
</feature>
<reference evidence="5" key="1">
    <citation type="submission" date="2012-12" db="EMBL/GenBank/DDBJ databases">
        <authorList>
            <person name="Hellsten U."/>
            <person name="Grimwood J."/>
            <person name="Chapman J.A."/>
            <person name="Shapiro H."/>
            <person name="Aerts A."/>
            <person name="Otillar R.P."/>
            <person name="Terry A.Y."/>
            <person name="Boore J.L."/>
            <person name="Simakov O."/>
            <person name="Marletaz F."/>
            <person name="Cho S.-J."/>
            <person name="Edsinger-Gonzales E."/>
            <person name="Havlak P."/>
            <person name="Kuo D.-H."/>
            <person name="Larsson T."/>
            <person name="Lv J."/>
            <person name="Arendt D."/>
            <person name="Savage R."/>
            <person name="Osoegawa K."/>
            <person name="de Jong P."/>
            <person name="Lindberg D.R."/>
            <person name="Seaver E.C."/>
            <person name="Weisblat D.A."/>
            <person name="Putnam N.H."/>
            <person name="Grigoriev I.V."/>
            <person name="Rokhsar D.S."/>
        </authorList>
    </citation>
    <scope>NUCLEOTIDE SEQUENCE</scope>
    <source>
        <strain evidence="5">I ESC-2004</strain>
    </source>
</reference>